<feature type="transmembrane region" description="Helical" evidence="9">
    <location>
        <begin position="150"/>
        <end position="169"/>
    </location>
</feature>
<feature type="transmembrane region" description="Helical" evidence="9">
    <location>
        <begin position="239"/>
        <end position="257"/>
    </location>
</feature>
<feature type="binding site" evidence="7">
    <location>
        <position position="168"/>
    </location>
    <ligand>
        <name>Mg(2+)</name>
        <dbReference type="ChEBI" id="CHEBI:18420"/>
    </ligand>
</feature>
<dbReference type="GO" id="GO:0016780">
    <property type="term" value="F:phosphotransferase activity, for other substituted phosphate groups"/>
    <property type="evidence" value="ECO:0007669"/>
    <property type="project" value="InterPro"/>
</dbReference>
<dbReference type="RefSeq" id="WP_082774708.1">
    <property type="nucleotide sequence ID" value="NZ_FTMI01000006.1"/>
</dbReference>
<keyword evidence="6 9" id="KW-0472">Membrane</keyword>
<name>A0A1N6UM55_9MICO</name>
<evidence type="ECO:0000256" key="8">
    <source>
        <dbReference type="SAM" id="MobiDB-lite"/>
    </source>
</evidence>
<feature type="region of interest" description="Disordered" evidence="8">
    <location>
        <begin position="387"/>
        <end position="418"/>
    </location>
</feature>
<dbReference type="GO" id="GO:0046872">
    <property type="term" value="F:metal ion binding"/>
    <property type="evidence" value="ECO:0007669"/>
    <property type="project" value="UniProtKB-KW"/>
</dbReference>
<feature type="transmembrane region" description="Helical" evidence="9">
    <location>
        <begin position="207"/>
        <end position="227"/>
    </location>
</feature>
<proteinExistence type="predicted"/>
<feature type="compositionally biased region" description="Low complexity" evidence="8">
    <location>
        <begin position="387"/>
        <end position="409"/>
    </location>
</feature>
<dbReference type="GO" id="GO:0071555">
    <property type="term" value="P:cell wall organization"/>
    <property type="evidence" value="ECO:0007669"/>
    <property type="project" value="TreeGrafter"/>
</dbReference>
<feature type="transmembrane region" description="Helical" evidence="9">
    <location>
        <begin position="176"/>
        <end position="195"/>
    </location>
</feature>
<feature type="transmembrane region" description="Helical" evidence="9">
    <location>
        <begin position="116"/>
        <end position="138"/>
    </location>
</feature>
<evidence type="ECO:0000313" key="11">
    <source>
        <dbReference type="Proteomes" id="UP000186235"/>
    </source>
</evidence>
<dbReference type="GO" id="GO:0044038">
    <property type="term" value="P:cell wall macromolecule biosynthetic process"/>
    <property type="evidence" value="ECO:0007669"/>
    <property type="project" value="TreeGrafter"/>
</dbReference>
<dbReference type="GO" id="GO:0005886">
    <property type="term" value="C:plasma membrane"/>
    <property type="evidence" value="ECO:0007669"/>
    <property type="project" value="UniProtKB-SubCell"/>
</dbReference>
<feature type="transmembrane region" description="Helical" evidence="9">
    <location>
        <begin position="48"/>
        <end position="66"/>
    </location>
</feature>
<dbReference type="Proteomes" id="UP000186235">
    <property type="component" value="Unassembled WGS sequence"/>
</dbReference>
<evidence type="ECO:0000256" key="2">
    <source>
        <dbReference type="ARBA" id="ARBA00022475"/>
    </source>
</evidence>
<dbReference type="EMBL" id="FTMI01000006">
    <property type="protein sequence ID" value="SIQ66709.1"/>
    <property type="molecule type" value="Genomic_DNA"/>
</dbReference>
<comment type="subcellular location">
    <subcellularLocation>
        <location evidence="1">Cell membrane</location>
        <topology evidence="1">Multi-pass membrane protein</topology>
    </subcellularLocation>
</comment>
<feature type="transmembrane region" description="Helical" evidence="9">
    <location>
        <begin position="349"/>
        <end position="366"/>
    </location>
</feature>
<dbReference type="CDD" id="cd06853">
    <property type="entry name" value="GT_WecA_like"/>
    <property type="match status" value="1"/>
</dbReference>
<evidence type="ECO:0000256" key="9">
    <source>
        <dbReference type="SAM" id="Phobius"/>
    </source>
</evidence>
<evidence type="ECO:0000256" key="3">
    <source>
        <dbReference type="ARBA" id="ARBA00022679"/>
    </source>
</evidence>
<dbReference type="PANTHER" id="PTHR22926">
    <property type="entry name" value="PHOSPHO-N-ACETYLMURAMOYL-PENTAPEPTIDE-TRANSFERASE"/>
    <property type="match status" value="1"/>
</dbReference>
<keyword evidence="2" id="KW-1003">Cell membrane</keyword>
<evidence type="ECO:0000313" key="10">
    <source>
        <dbReference type="EMBL" id="SIQ66709.1"/>
    </source>
</evidence>
<keyword evidence="4 9" id="KW-0812">Transmembrane</keyword>
<protein>
    <submittedName>
        <fullName evidence="10">UDP-GlcNAc:undecaprenyl-phosphate GlcNAc-1-phosphate transferase</fullName>
    </submittedName>
</protein>
<gene>
    <name evidence="10" type="ORF">SAMN05518682_3249</name>
</gene>
<keyword evidence="3 10" id="KW-0808">Transferase</keyword>
<comment type="cofactor">
    <cofactor evidence="7">
        <name>Mg(2+)</name>
        <dbReference type="ChEBI" id="CHEBI:18420"/>
    </cofactor>
</comment>
<keyword evidence="11" id="KW-1185">Reference proteome</keyword>
<feature type="transmembrane region" description="Helical" evidence="9">
    <location>
        <begin position="269"/>
        <end position="293"/>
    </location>
</feature>
<dbReference type="AlphaFoldDB" id="A0A1N6UM55"/>
<keyword evidence="5 9" id="KW-1133">Transmembrane helix</keyword>
<dbReference type="GO" id="GO:0009103">
    <property type="term" value="P:lipopolysaccharide biosynthetic process"/>
    <property type="evidence" value="ECO:0007669"/>
    <property type="project" value="TreeGrafter"/>
</dbReference>
<feature type="transmembrane region" description="Helical" evidence="9">
    <location>
        <begin position="324"/>
        <end position="343"/>
    </location>
</feature>
<evidence type="ECO:0000256" key="7">
    <source>
        <dbReference type="PIRSR" id="PIRSR600715-1"/>
    </source>
</evidence>
<dbReference type="InterPro" id="IPR000715">
    <property type="entry name" value="Glycosyl_transferase_4"/>
</dbReference>
<evidence type="ECO:0000256" key="5">
    <source>
        <dbReference type="ARBA" id="ARBA00022989"/>
    </source>
</evidence>
<feature type="transmembrane region" description="Helical" evidence="9">
    <location>
        <begin position="86"/>
        <end position="104"/>
    </location>
</feature>
<accession>A0A1N6UM55</accession>
<dbReference type="GeneID" id="95685359"/>
<sequence length="418" mass="43895">MRVYLLVMLVAAAVTFLATPFARWVALRTGAITAVRDRDVHTIPTPRLGGLAMLLGLVVAVVFASQMPFLESVFVGEVAGRMVADARIWGIVGAAAIVCLLGIADDIWDLDWMTKLAGQVLAAGLMASQGVVLFTLPIPIGEQQLIWSSRLQLVATILVVVVAMNAVNFVDGLDGLAAGLVAIGGAAFFLYSYVLTQKASADDYSSLATLVIAALVGICVGFLPHNFHPARIFMGDSGSMVLGLVFSAAAIVVTGRVDTTTLSGAQQIPAFIPLLLPLAVILLPLLDMAMAVVRRVARGKSPFHPDRMHLHHRMLAIGHSHRRAVLILYVWTAVFAFAAVALVQWHWHGVAAGLTAAVVAAALLTLGPLRTRGRFLDDDAAAAVDVPPVLAPPTSSAPGSSDPAASSAVPTPPKEALR</sequence>
<organism evidence="10 11">
    <name type="scientific">Cellulosimicrobium aquatile</name>
    <dbReference type="NCBI Taxonomy" id="1612203"/>
    <lineage>
        <taxon>Bacteria</taxon>
        <taxon>Bacillati</taxon>
        <taxon>Actinomycetota</taxon>
        <taxon>Actinomycetes</taxon>
        <taxon>Micrococcales</taxon>
        <taxon>Promicromonosporaceae</taxon>
        <taxon>Cellulosimicrobium</taxon>
    </lineage>
</organism>
<dbReference type="PANTHER" id="PTHR22926:SF3">
    <property type="entry name" value="UNDECAPRENYL-PHOSPHATE ALPHA-N-ACETYLGLUCOSAMINYL 1-PHOSPHATE TRANSFERASE"/>
    <property type="match status" value="1"/>
</dbReference>
<feature type="binding site" evidence="7">
    <location>
        <position position="236"/>
    </location>
    <ligand>
        <name>Mg(2+)</name>
        <dbReference type="ChEBI" id="CHEBI:18420"/>
    </ligand>
</feature>
<evidence type="ECO:0000256" key="6">
    <source>
        <dbReference type="ARBA" id="ARBA00023136"/>
    </source>
</evidence>
<evidence type="ECO:0000256" key="1">
    <source>
        <dbReference type="ARBA" id="ARBA00004651"/>
    </source>
</evidence>
<reference evidence="11" key="1">
    <citation type="submission" date="2017-01" db="EMBL/GenBank/DDBJ databases">
        <authorList>
            <person name="Varghese N."/>
            <person name="Submissions S."/>
        </authorList>
    </citation>
    <scope>NUCLEOTIDE SEQUENCE [LARGE SCALE GENOMIC DNA]</scope>
    <source>
        <strain evidence="11">3bp</strain>
    </source>
</reference>
<keyword evidence="7" id="KW-0460">Magnesium</keyword>
<dbReference type="Pfam" id="PF00953">
    <property type="entry name" value="Glycos_transf_4"/>
    <property type="match status" value="1"/>
</dbReference>
<keyword evidence="7" id="KW-0479">Metal-binding</keyword>
<feature type="transmembrane region" description="Helical" evidence="9">
    <location>
        <begin position="6"/>
        <end position="27"/>
    </location>
</feature>
<evidence type="ECO:0000256" key="4">
    <source>
        <dbReference type="ARBA" id="ARBA00022692"/>
    </source>
</evidence>